<feature type="domain" description="Lethal giant larvae homologue 2" evidence="6">
    <location>
        <begin position="307"/>
        <end position="407"/>
    </location>
</feature>
<dbReference type="SUPFAM" id="SSF50978">
    <property type="entry name" value="WD40 repeat-like"/>
    <property type="match status" value="1"/>
</dbReference>
<dbReference type="SMART" id="SM00320">
    <property type="entry name" value="WD40"/>
    <property type="match status" value="6"/>
</dbReference>
<dbReference type="GO" id="GO:0030864">
    <property type="term" value="C:cortical actin cytoskeleton"/>
    <property type="evidence" value="ECO:0007669"/>
    <property type="project" value="TreeGrafter"/>
</dbReference>
<comment type="caution">
    <text evidence="7">The sequence shown here is derived from an EMBL/GenBank/DDBJ whole genome shotgun (WGS) entry which is preliminary data.</text>
</comment>
<proteinExistence type="inferred from homology"/>
<accession>A0A1W0X5L3</accession>
<dbReference type="OrthoDB" id="19944at2759"/>
<dbReference type="GO" id="GO:0006893">
    <property type="term" value="P:Golgi to plasma membrane transport"/>
    <property type="evidence" value="ECO:0007669"/>
    <property type="project" value="TreeGrafter"/>
</dbReference>
<dbReference type="Pfam" id="PF08366">
    <property type="entry name" value="LLGL"/>
    <property type="match status" value="1"/>
</dbReference>
<keyword evidence="3" id="KW-0853">WD repeat</keyword>
<dbReference type="InterPro" id="IPR015943">
    <property type="entry name" value="WD40/YVTN_repeat-like_dom_sf"/>
</dbReference>
<dbReference type="GO" id="GO:0005886">
    <property type="term" value="C:plasma membrane"/>
    <property type="evidence" value="ECO:0007669"/>
    <property type="project" value="TreeGrafter"/>
</dbReference>
<evidence type="ECO:0000256" key="4">
    <source>
        <dbReference type="ARBA" id="ARBA00022737"/>
    </source>
</evidence>
<dbReference type="GO" id="GO:0019905">
    <property type="term" value="F:syntaxin binding"/>
    <property type="evidence" value="ECO:0007669"/>
    <property type="project" value="TreeGrafter"/>
</dbReference>
<dbReference type="InterPro" id="IPR013577">
    <property type="entry name" value="LLGL2"/>
</dbReference>
<dbReference type="EMBL" id="MTYJ01000016">
    <property type="protein sequence ID" value="OQV22688.1"/>
    <property type="molecule type" value="Genomic_DNA"/>
</dbReference>
<dbReference type="GO" id="GO:0008593">
    <property type="term" value="P:regulation of Notch signaling pathway"/>
    <property type="evidence" value="ECO:0007669"/>
    <property type="project" value="TreeGrafter"/>
</dbReference>
<feature type="region of interest" description="Disordered" evidence="5">
    <location>
        <begin position="972"/>
        <end position="1007"/>
    </location>
</feature>
<dbReference type="GO" id="GO:0045159">
    <property type="term" value="F:myosin II binding"/>
    <property type="evidence" value="ECO:0007669"/>
    <property type="project" value="TreeGrafter"/>
</dbReference>
<dbReference type="InterPro" id="IPR001680">
    <property type="entry name" value="WD40_rpt"/>
</dbReference>
<feature type="region of interest" description="Disordered" evidence="5">
    <location>
        <begin position="702"/>
        <end position="731"/>
    </location>
</feature>
<dbReference type="GO" id="GO:0051294">
    <property type="term" value="P:establishment of spindle orientation"/>
    <property type="evidence" value="ECO:0007669"/>
    <property type="project" value="TreeGrafter"/>
</dbReference>
<evidence type="ECO:0000313" key="7">
    <source>
        <dbReference type="EMBL" id="OQV22688.1"/>
    </source>
</evidence>
<evidence type="ECO:0000256" key="5">
    <source>
        <dbReference type="SAM" id="MobiDB-lite"/>
    </source>
</evidence>
<dbReference type="GO" id="GO:0006887">
    <property type="term" value="P:exocytosis"/>
    <property type="evidence" value="ECO:0007669"/>
    <property type="project" value="UniProtKB-KW"/>
</dbReference>
<dbReference type="InterPro" id="IPR036322">
    <property type="entry name" value="WD40_repeat_dom_sf"/>
</dbReference>
<dbReference type="PANTHER" id="PTHR10241">
    <property type="entry name" value="LETHAL 2 GIANT LARVAE PROTEIN"/>
    <property type="match status" value="1"/>
</dbReference>
<feature type="region of interest" description="Disordered" evidence="5">
    <location>
        <begin position="1291"/>
        <end position="1337"/>
    </location>
</feature>
<keyword evidence="8" id="KW-1185">Reference proteome</keyword>
<dbReference type="GO" id="GO:0032878">
    <property type="term" value="P:regulation of establishment or maintenance of cell polarity"/>
    <property type="evidence" value="ECO:0007669"/>
    <property type="project" value="TreeGrafter"/>
</dbReference>
<evidence type="ECO:0000313" key="8">
    <source>
        <dbReference type="Proteomes" id="UP000192578"/>
    </source>
</evidence>
<name>A0A1W0X5L3_HYPEX</name>
<reference evidence="8" key="1">
    <citation type="submission" date="2017-01" db="EMBL/GenBank/DDBJ databases">
        <title>Comparative genomics of anhydrobiosis in the tardigrade Hypsibius dujardini.</title>
        <authorList>
            <person name="Yoshida Y."/>
            <person name="Koutsovoulos G."/>
            <person name="Laetsch D."/>
            <person name="Stevens L."/>
            <person name="Kumar S."/>
            <person name="Horikawa D."/>
            <person name="Ishino K."/>
            <person name="Komine S."/>
            <person name="Tomita M."/>
            <person name="Blaxter M."/>
            <person name="Arakawa K."/>
        </authorList>
    </citation>
    <scope>NUCLEOTIDE SEQUENCE [LARGE SCALE GENOMIC DNA]</scope>
    <source>
        <strain evidence="8">Z151</strain>
    </source>
</reference>
<keyword evidence="2" id="KW-0268">Exocytosis</keyword>
<evidence type="ECO:0000259" key="6">
    <source>
        <dbReference type="Pfam" id="PF08366"/>
    </source>
</evidence>
<gene>
    <name evidence="7" type="ORF">BV898_03517</name>
</gene>
<feature type="region of interest" description="Disordered" evidence="5">
    <location>
        <begin position="191"/>
        <end position="214"/>
    </location>
</feature>
<dbReference type="GO" id="GO:0030866">
    <property type="term" value="P:cortical actin cytoskeleton organization"/>
    <property type="evidence" value="ECO:0007669"/>
    <property type="project" value="TreeGrafter"/>
</dbReference>
<feature type="compositionally biased region" description="Polar residues" evidence="5">
    <location>
        <begin position="709"/>
        <end position="723"/>
    </location>
</feature>
<evidence type="ECO:0000256" key="3">
    <source>
        <dbReference type="ARBA" id="ARBA00022574"/>
    </source>
</evidence>
<dbReference type="Proteomes" id="UP000192578">
    <property type="component" value="Unassembled WGS sequence"/>
</dbReference>
<keyword evidence="4" id="KW-0677">Repeat</keyword>
<dbReference type="Gene3D" id="2.130.10.10">
    <property type="entry name" value="YVTN repeat-like/Quinoprotein amine dehydrogenase"/>
    <property type="match status" value="3"/>
</dbReference>
<sequence length="1363" mass="145535">MATSLWKFIKSKVAPTDRSKISELLAFNKGAQHGFPECPTALSSDPLLSLLAVGTGLGVVAVYGAPGVELIYRDEKQTAVKQLHFIPNEGRLVVILEGGHVTLLELNAKEDVTSIENVKSIHSAKLENVTASVVASTDAGHVLVAGTKDGNVLAWTLPALEAVEGVSLDALKPKDNIEASISSEEKKVEEVVSSEKKPDAALEQKAETTTLSEKTTPTVNPAVISVAAHPQQGSVILVGFANGQIAIYNMDTKALQHVHHEQALTSVCWHSNGTAFTASFDDGFHVTWDVPVGWDASTGLSASKPQATYGPFPCQAIRKILVQSPSSLSAGPILLFSGGLPAREERFVDRHTVTLVDAKNTTAFDFPTPVIDFTVLVDSAVPSEPHSLVVLLQTRLVVIDLTNDKYPEIVAPHLVNLYAPITFFDLYDNVSADLLTELEDLGKKPNEYRPFGGYSPKCSQRQWPINGGVSLAAAEVSQHDLLITAHGDGCLRFWDVSGLQLRFLYKLDAPTRYYHIEEDVKVDDETHDIWPPFRRFGFNVEAVSDPRLQIQKFAFDPLSKTLAVGGKAGQVIVYQFSKEYAIVNFHTVKVQLVGEEFGYVWRGTQSLAYREGNLESFAGFQGVLNVQLDPPSEVTALTIQPEWQLLAVGSGHGFALIDYAHQRQLFTHTTLNPTDAVAAHENLQQKVKNAGDTIRRSLRRIPRPHLNLRSPSSYAFGSSSNGHDNAASDKTGKIDEEVELTGERSLVSPIRPVAGSSTVTDQATVNGDGDLEVHTVITEKSVTVGEDGTKETVEVKKELTEIVAPVAFQKSVQFTTPVKSAATNGEPAVAESPLPLVIEQSGPIIVDEAILQALEKDIMPPGLEEEQAAAAEAVTKPEKVYNYEGTTVRTLQFAESFLVNETASSPCLWAGLNNGRIIAYTLELPTAETKGESAKATLSKEIHLKHGAPVVFIGILENSSCKSTTATTTDSAAATVSTPSSPVPPPSASATPALDEPTTPTPSSPVVVVTAGSPPVSPSPLMPTSSKIITNGHAAGTSSQKLLVASEEQLKIFHLPSLKPFGKYKLSNARFKKVALVQVGLQKGDDRVETVNTRGEVDVYSLPNLKRQLRGTLAKKDNLNVALGGHGHGLYLSGSSELQHFFVTAGTTHTIPCLIALPEGARPIPPPPVAAEEVVAVQEEKTATAETPAAVSAEGVAGSDAAACTSKGDTIELQDALPTVSTVVVEVTETTVVPLTEEGKVAQDGQAVKEVVVVERTVETVTTTATGEGQDGSGETLVVEKTVVTVVDVEKEPPEEGETSLADISSDTIIDHDGKTNGTNGTNGYGDEPVSEEAKQSAAFNLNEKLKAMELEENGQGSTTESY</sequence>
<dbReference type="PRINTS" id="PR00962">
    <property type="entry name" value="LETHAL2GIANT"/>
</dbReference>
<evidence type="ECO:0000256" key="2">
    <source>
        <dbReference type="ARBA" id="ARBA00022483"/>
    </source>
</evidence>
<organism evidence="7 8">
    <name type="scientific">Hypsibius exemplaris</name>
    <name type="common">Freshwater tardigrade</name>
    <dbReference type="NCBI Taxonomy" id="2072580"/>
    <lineage>
        <taxon>Eukaryota</taxon>
        <taxon>Metazoa</taxon>
        <taxon>Ecdysozoa</taxon>
        <taxon>Tardigrada</taxon>
        <taxon>Eutardigrada</taxon>
        <taxon>Parachela</taxon>
        <taxon>Hypsibioidea</taxon>
        <taxon>Hypsibiidae</taxon>
        <taxon>Hypsibius</taxon>
    </lineage>
</organism>
<dbReference type="GO" id="GO:0005096">
    <property type="term" value="F:GTPase activator activity"/>
    <property type="evidence" value="ECO:0007669"/>
    <property type="project" value="TreeGrafter"/>
</dbReference>
<feature type="compositionally biased region" description="Basic and acidic residues" evidence="5">
    <location>
        <begin position="191"/>
        <end position="206"/>
    </location>
</feature>
<comment type="similarity">
    <text evidence="1">Belongs to the WD repeat L(2)GL family.</text>
</comment>
<protein>
    <submittedName>
        <fullName evidence="7">Lethal(2) giant larvae protein-like protein 2</fullName>
    </submittedName>
</protein>
<evidence type="ECO:0000256" key="1">
    <source>
        <dbReference type="ARBA" id="ARBA00008070"/>
    </source>
</evidence>
<dbReference type="PANTHER" id="PTHR10241:SF29">
    <property type="entry name" value="LETHAL(2) GIANT LARVAE PROTEIN"/>
    <property type="match status" value="1"/>
</dbReference>
<dbReference type="InterPro" id="IPR000664">
    <property type="entry name" value="Lethal2_giant"/>
</dbReference>